<dbReference type="SUPFAM" id="SSF52540">
    <property type="entry name" value="P-loop containing nucleoside triphosphate hydrolases"/>
    <property type="match status" value="1"/>
</dbReference>
<evidence type="ECO:0000313" key="2">
    <source>
        <dbReference type="EMBL" id="MDM8562757.1"/>
    </source>
</evidence>
<keyword evidence="3" id="KW-1185">Reference proteome</keyword>
<dbReference type="PANTHER" id="PTHR13696">
    <property type="entry name" value="P-LOOP CONTAINING NUCLEOSIDE TRIPHOSPHATE HYDROLASE"/>
    <property type="match status" value="1"/>
</dbReference>
<protein>
    <submittedName>
        <fullName evidence="2">AAA family ATPase</fullName>
    </submittedName>
</protein>
<dbReference type="Pfam" id="PF13614">
    <property type="entry name" value="AAA_31"/>
    <property type="match status" value="1"/>
</dbReference>
<dbReference type="InterPro" id="IPR025669">
    <property type="entry name" value="AAA_dom"/>
</dbReference>
<gene>
    <name evidence="2" type="ORF">QUF54_05325</name>
</gene>
<reference evidence="2" key="1">
    <citation type="submission" date="2023-06" db="EMBL/GenBank/DDBJ databases">
        <title>Uncultivated large filamentous bacteria from sulfidic sediments reveal new species and different genomic features in energy metabolism and defense.</title>
        <authorList>
            <person name="Fonseca A."/>
        </authorList>
    </citation>
    <scope>NUCLEOTIDE SEQUENCE</scope>
    <source>
        <strain evidence="2">HSG4</strain>
    </source>
</reference>
<accession>A0ABT7VT66</accession>
<comment type="caution">
    <text evidence="2">The sequence shown here is derived from an EMBL/GenBank/DDBJ whole genome shotgun (WGS) entry which is preliminary data.</text>
</comment>
<feature type="non-terminal residue" evidence="2">
    <location>
        <position position="203"/>
    </location>
</feature>
<dbReference type="CDD" id="cd02042">
    <property type="entry name" value="ParAB_family"/>
    <property type="match status" value="1"/>
</dbReference>
<feature type="domain" description="AAA" evidence="1">
    <location>
        <begin position="149"/>
        <end position="201"/>
    </location>
</feature>
<dbReference type="EMBL" id="JAUCGM010000276">
    <property type="protein sequence ID" value="MDM8562757.1"/>
    <property type="molecule type" value="Genomic_DNA"/>
</dbReference>
<dbReference type="Proteomes" id="UP001171945">
    <property type="component" value="Unassembled WGS sequence"/>
</dbReference>
<name>A0ABT7VT66_9GAMM</name>
<dbReference type="InterPro" id="IPR050678">
    <property type="entry name" value="DNA_Partitioning_ATPase"/>
</dbReference>
<dbReference type="InterPro" id="IPR027417">
    <property type="entry name" value="P-loop_NTPase"/>
</dbReference>
<evidence type="ECO:0000313" key="3">
    <source>
        <dbReference type="Proteomes" id="UP001171945"/>
    </source>
</evidence>
<evidence type="ECO:0000259" key="1">
    <source>
        <dbReference type="Pfam" id="PF13614"/>
    </source>
</evidence>
<organism evidence="2 3">
    <name type="scientific">Candidatus Marithioploca araucensis</name>
    <dbReference type="NCBI Taxonomy" id="70273"/>
    <lineage>
        <taxon>Bacteria</taxon>
        <taxon>Pseudomonadati</taxon>
        <taxon>Pseudomonadota</taxon>
        <taxon>Gammaproteobacteria</taxon>
        <taxon>Thiotrichales</taxon>
        <taxon>Thiotrichaceae</taxon>
        <taxon>Candidatus Marithioploca</taxon>
    </lineage>
</organism>
<sequence>MPLSSQWDNEAYVSVHLVQEMLIKAGIPKRLGCMICWHPEFRIKVPKIDGTGFTEKKVDFLIEDHTRHISFLIEVKSAKQRINGDARFQLVEKYLYRSNIKFGVLIDPFSIEIYEYGQSKPKARFKIENPNHIEPITTFLKTFLDTIKMRTIAIHTSKGGVGKTTLVVNMAYELARQGNRVLVVDLDDQANASLSLGVNKADD</sequence>
<proteinExistence type="predicted"/>
<dbReference type="Gene3D" id="3.40.50.300">
    <property type="entry name" value="P-loop containing nucleotide triphosphate hydrolases"/>
    <property type="match status" value="1"/>
</dbReference>
<dbReference type="PANTHER" id="PTHR13696:SF99">
    <property type="entry name" value="COBYRINIC ACID AC-DIAMIDE SYNTHASE"/>
    <property type="match status" value="1"/>
</dbReference>